<gene>
    <name evidence="2" type="ORF">QBC34DRAFT_401887</name>
</gene>
<dbReference type="EMBL" id="MU865930">
    <property type="protein sequence ID" value="KAK4450945.1"/>
    <property type="molecule type" value="Genomic_DNA"/>
</dbReference>
<dbReference type="AlphaFoldDB" id="A0AAV9GT33"/>
<evidence type="ECO:0000256" key="1">
    <source>
        <dbReference type="SAM" id="SignalP"/>
    </source>
</evidence>
<reference evidence="2" key="1">
    <citation type="journal article" date="2023" name="Mol. Phylogenet. Evol.">
        <title>Genome-scale phylogeny and comparative genomics of the fungal order Sordariales.</title>
        <authorList>
            <person name="Hensen N."/>
            <person name="Bonometti L."/>
            <person name="Westerberg I."/>
            <person name="Brannstrom I.O."/>
            <person name="Guillou S."/>
            <person name="Cros-Aarteil S."/>
            <person name="Calhoun S."/>
            <person name="Haridas S."/>
            <person name="Kuo A."/>
            <person name="Mondo S."/>
            <person name="Pangilinan J."/>
            <person name="Riley R."/>
            <person name="LaButti K."/>
            <person name="Andreopoulos B."/>
            <person name="Lipzen A."/>
            <person name="Chen C."/>
            <person name="Yan M."/>
            <person name="Daum C."/>
            <person name="Ng V."/>
            <person name="Clum A."/>
            <person name="Steindorff A."/>
            <person name="Ohm R.A."/>
            <person name="Martin F."/>
            <person name="Silar P."/>
            <person name="Natvig D.O."/>
            <person name="Lalanne C."/>
            <person name="Gautier V."/>
            <person name="Ament-Velasquez S.L."/>
            <person name="Kruys A."/>
            <person name="Hutchinson M.I."/>
            <person name="Powell A.J."/>
            <person name="Barry K."/>
            <person name="Miller A.N."/>
            <person name="Grigoriev I.V."/>
            <person name="Debuchy R."/>
            <person name="Gladieux P."/>
            <person name="Hiltunen Thoren M."/>
            <person name="Johannesson H."/>
        </authorList>
    </citation>
    <scope>NUCLEOTIDE SEQUENCE</scope>
    <source>
        <strain evidence="2">PSN243</strain>
    </source>
</reference>
<comment type="caution">
    <text evidence="2">The sequence shown here is derived from an EMBL/GenBank/DDBJ whole genome shotgun (WGS) entry which is preliminary data.</text>
</comment>
<sequence length="87" mass="9293">MHLPPTTILLIAAFGASAMPSGMENRQTVTRFEGTCDVEENVCIINTPSQLAGLKLNCAFAGGIGGRLTNPPCAEQGHVRNSRIRLR</sequence>
<accession>A0AAV9GT33</accession>
<keyword evidence="1" id="KW-0732">Signal</keyword>
<evidence type="ECO:0000313" key="3">
    <source>
        <dbReference type="Proteomes" id="UP001321760"/>
    </source>
</evidence>
<protein>
    <submittedName>
        <fullName evidence="2">Uncharacterized protein</fullName>
    </submittedName>
</protein>
<dbReference type="Proteomes" id="UP001321760">
    <property type="component" value="Unassembled WGS sequence"/>
</dbReference>
<evidence type="ECO:0000313" key="2">
    <source>
        <dbReference type="EMBL" id="KAK4450945.1"/>
    </source>
</evidence>
<keyword evidence="3" id="KW-1185">Reference proteome</keyword>
<proteinExistence type="predicted"/>
<name>A0AAV9GT33_9PEZI</name>
<feature type="chain" id="PRO_5044012648" evidence="1">
    <location>
        <begin position="19"/>
        <end position="87"/>
    </location>
</feature>
<organism evidence="2 3">
    <name type="scientific">Podospora aff. communis PSN243</name>
    <dbReference type="NCBI Taxonomy" id="3040156"/>
    <lineage>
        <taxon>Eukaryota</taxon>
        <taxon>Fungi</taxon>
        <taxon>Dikarya</taxon>
        <taxon>Ascomycota</taxon>
        <taxon>Pezizomycotina</taxon>
        <taxon>Sordariomycetes</taxon>
        <taxon>Sordariomycetidae</taxon>
        <taxon>Sordariales</taxon>
        <taxon>Podosporaceae</taxon>
        <taxon>Podospora</taxon>
    </lineage>
</organism>
<feature type="signal peptide" evidence="1">
    <location>
        <begin position="1"/>
        <end position="18"/>
    </location>
</feature>
<reference evidence="2" key="2">
    <citation type="submission" date="2023-05" db="EMBL/GenBank/DDBJ databases">
        <authorList>
            <consortium name="Lawrence Berkeley National Laboratory"/>
            <person name="Steindorff A."/>
            <person name="Hensen N."/>
            <person name="Bonometti L."/>
            <person name="Westerberg I."/>
            <person name="Brannstrom I.O."/>
            <person name="Guillou S."/>
            <person name="Cros-Aarteil S."/>
            <person name="Calhoun S."/>
            <person name="Haridas S."/>
            <person name="Kuo A."/>
            <person name="Mondo S."/>
            <person name="Pangilinan J."/>
            <person name="Riley R."/>
            <person name="Labutti K."/>
            <person name="Andreopoulos B."/>
            <person name="Lipzen A."/>
            <person name="Chen C."/>
            <person name="Yanf M."/>
            <person name="Daum C."/>
            <person name="Ng V."/>
            <person name="Clum A."/>
            <person name="Ohm R."/>
            <person name="Martin F."/>
            <person name="Silar P."/>
            <person name="Natvig D."/>
            <person name="Lalanne C."/>
            <person name="Gautier V."/>
            <person name="Ament-Velasquez S.L."/>
            <person name="Kruys A."/>
            <person name="Hutchinson M.I."/>
            <person name="Powell A.J."/>
            <person name="Barry K."/>
            <person name="Miller A.N."/>
            <person name="Grigoriev I.V."/>
            <person name="Debuchy R."/>
            <person name="Gladieux P."/>
            <person name="Thoren M.H."/>
            <person name="Johannesson H."/>
        </authorList>
    </citation>
    <scope>NUCLEOTIDE SEQUENCE</scope>
    <source>
        <strain evidence="2">PSN243</strain>
    </source>
</reference>